<dbReference type="Gene3D" id="3.40.50.720">
    <property type="entry name" value="NAD(P)-binding Rossmann-like Domain"/>
    <property type="match status" value="2"/>
</dbReference>
<evidence type="ECO:0000256" key="2">
    <source>
        <dbReference type="ARBA" id="ARBA00005689"/>
    </source>
</evidence>
<evidence type="ECO:0000256" key="5">
    <source>
        <dbReference type="ARBA" id="ARBA00022857"/>
    </source>
</evidence>
<dbReference type="Pfam" id="PF01262">
    <property type="entry name" value="AlaDh_PNT_C"/>
    <property type="match status" value="1"/>
</dbReference>
<evidence type="ECO:0000256" key="9">
    <source>
        <dbReference type="ARBA" id="ARBA00071353"/>
    </source>
</evidence>
<dbReference type="Proteomes" id="UP000298133">
    <property type="component" value="Unassembled WGS sequence"/>
</dbReference>
<reference evidence="14 15" key="1">
    <citation type="submission" date="2019-03" db="EMBL/GenBank/DDBJ databases">
        <title>Draft genome of Gammaproteobacteria bacterium LSUCC0057, a member of the SAR92 clade.</title>
        <authorList>
            <person name="Lanclos V.C."/>
            <person name="Doiron C."/>
            <person name="Henson M.W."/>
            <person name="Thrash J.C."/>
        </authorList>
    </citation>
    <scope>NUCLEOTIDE SEQUENCE [LARGE SCALE GENOMIC DNA]</scope>
    <source>
        <strain evidence="14 15">LSUCC0057</strain>
    </source>
</reference>
<dbReference type="SUPFAM" id="SSF51735">
    <property type="entry name" value="NAD(P)-binding Rossmann-fold domains"/>
    <property type="match status" value="1"/>
</dbReference>
<keyword evidence="6" id="KW-1278">Translocase</keyword>
<keyword evidence="4" id="KW-0547">Nucleotide-binding</keyword>
<comment type="similarity">
    <text evidence="2">Belongs to the AlaDH/PNT family.</text>
</comment>
<name>A0A4Y8ULE4_9GAMM</name>
<comment type="caution">
    <text evidence="14">The sequence shown here is derived from an EMBL/GenBank/DDBJ whole genome shotgun (WGS) entry which is preliminary data.</text>
</comment>
<comment type="function">
    <text evidence="1">The transhydrogenation between NADH and NADP is coupled to respiration and ATP hydrolysis and functions as a proton pump across the membrane.</text>
</comment>
<organism evidence="14 15">
    <name type="scientific">Gammaproteobacteria bacterium LSUCC0057</name>
    <dbReference type="NCBI Taxonomy" id="2559237"/>
    <lineage>
        <taxon>Bacteria</taxon>
        <taxon>Pseudomonadati</taxon>
        <taxon>Pseudomonadota</taxon>
        <taxon>Gammaproteobacteria</taxon>
        <taxon>Cellvibrionales</taxon>
        <taxon>Porticoccaceae</taxon>
        <taxon>SAR92 clade</taxon>
    </lineage>
</organism>
<evidence type="ECO:0000256" key="3">
    <source>
        <dbReference type="ARBA" id="ARBA00012943"/>
    </source>
</evidence>
<feature type="domain" description="Alanine dehydrogenase/pyridine nucleotide transhydrogenase N-terminal" evidence="13">
    <location>
        <begin position="4"/>
        <end position="145"/>
    </location>
</feature>
<comment type="catalytic activity">
    <reaction evidence="8">
        <text>NAD(+) + NADPH + H(+)(in) = NADH + NADP(+) + H(+)(out)</text>
        <dbReference type="Rhea" id="RHEA:47992"/>
        <dbReference type="ChEBI" id="CHEBI:15378"/>
        <dbReference type="ChEBI" id="CHEBI:57540"/>
        <dbReference type="ChEBI" id="CHEBI:57783"/>
        <dbReference type="ChEBI" id="CHEBI:57945"/>
        <dbReference type="ChEBI" id="CHEBI:58349"/>
        <dbReference type="EC" id="7.1.1.1"/>
    </reaction>
</comment>
<protein>
    <recommendedName>
        <fullName evidence="9">NAD(P) transhydrogenase subunit alpha part 1</fullName>
        <ecNumber evidence="3">7.1.1.1</ecNumber>
    </recommendedName>
    <alternativeName>
        <fullName evidence="11">Nicotinamide nucleotide transhydrogenase subunit alpha 1</fullName>
    </alternativeName>
    <alternativeName>
        <fullName evidence="10">Pyridine nucleotide transhydrogenase subunit alpha 1</fullName>
    </alternativeName>
</protein>
<dbReference type="PANTHER" id="PTHR10160">
    <property type="entry name" value="NAD(P) TRANSHYDROGENASE"/>
    <property type="match status" value="1"/>
</dbReference>
<dbReference type="SUPFAM" id="SSF52283">
    <property type="entry name" value="Formate/glycerate dehydrogenase catalytic domain-like"/>
    <property type="match status" value="1"/>
</dbReference>
<evidence type="ECO:0000256" key="7">
    <source>
        <dbReference type="ARBA" id="ARBA00023027"/>
    </source>
</evidence>
<proteinExistence type="inferred from homology"/>
<evidence type="ECO:0000256" key="11">
    <source>
        <dbReference type="ARBA" id="ARBA00084087"/>
    </source>
</evidence>
<dbReference type="GO" id="GO:0005886">
    <property type="term" value="C:plasma membrane"/>
    <property type="evidence" value="ECO:0007669"/>
    <property type="project" value="TreeGrafter"/>
</dbReference>
<dbReference type="FunFam" id="3.40.50.720:FF:000188">
    <property type="entry name" value="NAD(P) transhydrogenase alpha subunit 1"/>
    <property type="match status" value="1"/>
</dbReference>
<dbReference type="EC" id="7.1.1.1" evidence="3"/>
<dbReference type="NCBIfam" id="NF006942">
    <property type="entry name" value="PRK09424.1"/>
    <property type="match status" value="1"/>
</dbReference>
<dbReference type="SMART" id="SM01003">
    <property type="entry name" value="AlaDh_PNT_N"/>
    <property type="match status" value="1"/>
</dbReference>
<dbReference type="PROSITE" id="PS00837">
    <property type="entry name" value="ALADH_PNT_2"/>
    <property type="match status" value="1"/>
</dbReference>
<evidence type="ECO:0000256" key="10">
    <source>
        <dbReference type="ARBA" id="ARBA00076996"/>
    </source>
</evidence>
<evidence type="ECO:0000259" key="13">
    <source>
        <dbReference type="SMART" id="SM01003"/>
    </source>
</evidence>
<keyword evidence="5" id="KW-0521">NADP</keyword>
<dbReference type="EMBL" id="SPIA01000001">
    <property type="protein sequence ID" value="TFH69222.1"/>
    <property type="molecule type" value="Genomic_DNA"/>
</dbReference>
<keyword evidence="14" id="KW-0560">Oxidoreductase</keyword>
<dbReference type="InterPro" id="IPR036291">
    <property type="entry name" value="NAD(P)-bd_dom_sf"/>
</dbReference>
<dbReference type="GO" id="GO:0050661">
    <property type="term" value="F:NADP binding"/>
    <property type="evidence" value="ECO:0007669"/>
    <property type="project" value="TreeGrafter"/>
</dbReference>
<dbReference type="InterPro" id="IPR007698">
    <property type="entry name" value="AlaDH/PNT_NAD(H)-bd"/>
</dbReference>
<evidence type="ECO:0000259" key="12">
    <source>
        <dbReference type="SMART" id="SM01002"/>
    </source>
</evidence>
<evidence type="ECO:0000256" key="4">
    <source>
        <dbReference type="ARBA" id="ARBA00022741"/>
    </source>
</evidence>
<dbReference type="GO" id="GO:0008750">
    <property type="term" value="F:proton-translocating NAD(P)+ transhydrogenase activity"/>
    <property type="evidence" value="ECO:0007669"/>
    <property type="project" value="UniProtKB-EC"/>
</dbReference>
<evidence type="ECO:0000256" key="1">
    <source>
        <dbReference type="ARBA" id="ARBA00003943"/>
    </source>
</evidence>
<dbReference type="SMART" id="SM01002">
    <property type="entry name" value="AlaDh_PNT_C"/>
    <property type="match status" value="1"/>
</dbReference>
<dbReference type="GO" id="GO:0016491">
    <property type="term" value="F:oxidoreductase activity"/>
    <property type="evidence" value="ECO:0007669"/>
    <property type="project" value="UniProtKB-KW"/>
</dbReference>
<dbReference type="InterPro" id="IPR007886">
    <property type="entry name" value="AlaDH/PNT_N"/>
</dbReference>
<dbReference type="Pfam" id="PF05222">
    <property type="entry name" value="AlaDh_PNT_N"/>
    <property type="match status" value="1"/>
</dbReference>
<feature type="domain" description="Alanine dehydrogenase/pyridine nucleotide transhydrogenase NAD(H)-binding" evidence="12">
    <location>
        <begin position="154"/>
        <end position="319"/>
    </location>
</feature>
<evidence type="ECO:0000256" key="8">
    <source>
        <dbReference type="ARBA" id="ARBA00048202"/>
    </source>
</evidence>
<dbReference type="AlphaFoldDB" id="A0A4Y8ULE4"/>
<accession>A0A4Y8ULE4</accession>
<dbReference type="InterPro" id="IPR008143">
    <property type="entry name" value="Ala_DH/PNT_CS2"/>
</dbReference>
<dbReference type="OrthoDB" id="9804592at2"/>
<dbReference type="CDD" id="cd05304">
    <property type="entry name" value="Rubrum_tdh"/>
    <property type="match status" value="1"/>
</dbReference>
<evidence type="ECO:0000313" key="14">
    <source>
        <dbReference type="EMBL" id="TFH69222.1"/>
    </source>
</evidence>
<keyword evidence="7" id="KW-0520">NAD</keyword>
<dbReference type="PANTHER" id="PTHR10160:SF19">
    <property type="entry name" value="PROTON-TRANSLOCATING NAD(P)(+) TRANSHYDROGENASE"/>
    <property type="match status" value="1"/>
</dbReference>
<evidence type="ECO:0000313" key="15">
    <source>
        <dbReference type="Proteomes" id="UP000298133"/>
    </source>
</evidence>
<sequence>MNIGIPKEIAPGENRVAMIPANVATLTANGHTVVVESGAGDASGYPDQSYLEAGAQLSSDRDALFANADIVLQVQSFGANRVNSEADLARVRPGQLLMGSMDPLAAPQAAQQVAERGATAVALELVPRISRAQSMDVLSSMATLAGYKAVLTAAMASPRIFPMLMTAAGTLQPARVFVMGAGVAGLQACATAKRLGAVVEAYDVRPAAQEQIISVGAKPIELDLDTGSSEGSGGYAKEQGEEFLARQRELMTAVIAQQDVVITTAAVPGAKSPILVTAEMVKAMKPGSVIVDLAAERGGNCELTEQGKTVVVHGVTIIGPENVPATVEYHASQMYGKNLENLLNLMINDEQQLDLNFADEVIAGTVVAHNGEVVHPHMRKLLGLPELAAEPAATAN</sequence>
<gene>
    <name evidence="14" type="ORF">E3W66_04685</name>
</gene>
<evidence type="ECO:0000256" key="6">
    <source>
        <dbReference type="ARBA" id="ARBA00022967"/>
    </source>
</evidence>
<dbReference type="GO" id="GO:0006740">
    <property type="term" value="P:NADPH regeneration"/>
    <property type="evidence" value="ECO:0007669"/>
    <property type="project" value="TreeGrafter"/>
</dbReference>
<keyword evidence="15" id="KW-1185">Reference proteome</keyword>